<feature type="transmembrane region" description="Helical" evidence="5">
    <location>
        <begin position="1027"/>
        <end position="1049"/>
    </location>
</feature>
<feature type="transmembrane region" description="Helical" evidence="5">
    <location>
        <begin position="842"/>
        <end position="865"/>
    </location>
</feature>
<comment type="caution">
    <text evidence="8">The sequence shown here is derived from an EMBL/GenBank/DDBJ whole genome shotgun (WGS) entry which is preliminary data.</text>
</comment>
<keyword evidence="2 5" id="KW-0812">Transmembrane</keyword>
<evidence type="ECO:0000259" key="7">
    <source>
        <dbReference type="Pfam" id="PF01094"/>
    </source>
</evidence>
<dbReference type="InterPro" id="IPR028082">
    <property type="entry name" value="Peripla_BP_I"/>
</dbReference>
<comment type="subcellular location">
    <subcellularLocation>
        <location evidence="1">Membrane</location>
    </subcellularLocation>
</comment>
<keyword evidence="6" id="KW-0732">Signal</keyword>
<dbReference type="Proteomes" id="UP001162131">
    <property type="component" value="Unassembled WGS sequence"/>
</dbReference>
<feature type="signal peptide" evidence="6">
    <location>
        <begin position="1"/>
        <end position="21"/>
    </location>
</feature>
<evidence type="ECO:0000256" key="5">
    <source>
        <dbReference type="SAM" id="Phobius"/>
    </source>
</evidence>
<dbReference type="SUPFAM" id="SSF53822">
    <property type="entry name" value="Periplasmic binding protein-like I"/>
    <property type="match status" value="1"/>
</dbReference>
<evidence type="ECO:0000256" key="2">
    <source>
        <dbReference type="ARBA" id="ARBA00022692"/>
    </source>
</evidence>
<sequence length="1146" mass="131234">MIVLSNSLLLIGIVYSPYTNTELPSNIIALLENSFQGQFEFYLTCVETFEDVLLATNTADIIFDLTFSTSLLESIKKLAEEKHFIIASINKSSGTFSNWEFFIHDSWENHLKALSSIISYFNWETFIVVSDERHDENDGFDTYFSDKNYQWFFFANNKIKKSSDLFIGKAIQASGIKNLVLLNRGESTKLLLQSLVEQSLLSLGTGVIVGSEGAWGLYGNGVIAYVESGLESADSYYSYEGLAFIKFLNLMINFSSKPDPFDLLEFLNSKTVNHYPISNFMLLNTVNNINAAVGNIFNGNLTILNSLTFPGNSPNIPNSPTTAVNIWMASGNTNWMSSPDVVVHELAIAETFALNYWKSTHALEGFEITVTNTDCGASEYNATYGYFCFYNLLATPGVGYLSSPYPYIDLAYIYTLRSLNVSISQISQYAPFASLENQTNFPEFMRVARSDKYNIQVIFNLCVIFNWKNIMVIYDETSYDNYEYFVAMAKQFNVEIVNSPKYRLIDTYYTMDKYQEWKWWFEGNVNLKARLVVPLLIPPYGFYVAESFYDTGKRRGDIIVLSNARIAYSLEWLNDPIQNEKIVEIFDGAVIASQAEWIGEYGEMLKKEFNRHYSNSTDFRCLAFDSAMLLLNGIKFTIQQGQNTKDFQSMNSNLRKQRFTGCSGTVSIEQGSNQRLLPTIGIYNIRLDTTTQKLYEVLVGLYDPGSTTLISLFSEILWFDSTTVVPTDFIIYENGCPFPKKAISHSEKGSGVFYGISAAFVVFSAVYCFWIWNKWWKNIKIEKLINSAAAQFEDYILMAIVAIDFFQFISQGPDIGWLFFWLSRICSYSMANFDYSVGKSNYWIYLYTAMIISCYWVFSACILIFKLNKLNGWLLKYVRIFATLLLLIIGNIIFVPMVSVLLSIFQCDEGTSNQISDSFIRHDCTTYCWNHKYILWAFFSLISLIMYIPLSIYFRYHYENSNDHINIRTKPTFILQKSVLQISIIAMSQTIKVYSQSLHGLCCSILLLIFILLCLKNSPYNYSRMNFWAVTSYFGVLYNFILSSIYWLTEFESQELWLSLQILVWATLGISGILIQWKLIPSLLLTAQPPDIAIFFRFSLGARVSAADINKLKKEIVQISDMGEEKLPNLKSQTRFSIEKDDLISE</sequence>
<feature type="transmembrane region" description="Helical" evidence="5">
    <location>
        <begin position="877"/>
        <end position="905"/>
    </location>
</feature>
<feature type="domain" description="Receptor ligand binding region" evidence="7">
    <location>
        <begin position="423"/>
        <end position="503"/>
    </location>
</feature>
<feature type="transmembrane region" description="Helical" evidence="5">
    <location>
        <begin position="751"/>
        <end position="773"/>
    </location>
</feature>
<keyword evidence="3 5" id="KW-1133">Transmembrane helix</keyword>
<evidence type="ECO:0000313" key="9">
    <source>
        <dbReference type="EMBL" id="CAG9319400.1"/>
    </source>
</evidence>
<dbReference type="EMBL" id="CAJZBQ010000023">
    <property type="protein sequence ID" value="CAG9319400.1"/>
    <property type="molecule type" value="Genomic_DNA"/>
</dbReference>
<gene>
    <name evidence="9" type="ORF">BSTOLATCC_MIC23957</name>
    <name evidence="8" type="ORF">BSTOLATCC_MIC7</name>
</gene>
<reference evidence="8" key="1">
    <citation type="submission" date="2021-09" db="EMBL/GenBank/DDBJ databases">
        <authorList>
            <consortium name="AG Swart"/>
            <person name="Singh M."/>
            <person name="Singh A."/>
            <person name="Seah K."/>
            <person name="Emmerich C."/>
        </authorList>
    </citation>
    <scope>NUCLEOTIDE SEQUENCE</scope>
    <source>
        <strain evidence="8">ATCC30299</strain>
    </source>
</reference>
<feature type="transmembrane region" description="Helical" evidence="5">
    <location>
        <begin position="997"/>
        <end position="1015"/>
    </location>
</feature>
<evidence type="ECO:0000256" key="6">
    <source>
        <dbReference type="SAM" id="SignalP"/>
    </source>
</evidence>
<proteinExistence type="predicted"/>
<keyword evidence="4 5" id="KW-0472">Membrane</keyword>
<evidence type="ECO:0000256" key="4">
    <source>
        <dbReference type="ARBA" id="ARBA00023136"/>
    </source>
</evidence>
<accession>A0AAU9IK02</accession>
<feature type="transmembrane region" description="Helical" evidence="5">
    <location>
        <begin position="1055"/>
        <end position="1075"/>
    </location>
</feature>
<dbReference type="EMBL" id="CAJZBQ010000001">
    <property type="protein sequence ID" value="CAG9309790.1"/>
    <property type="molecule type" value="Genomic_DNA"/>
</dbReference>
<dbReference type="InterPro" id="IPR001828">
    <property type="entry name" value="ANF_lig-bd_rcpt"/>
</dbReference>
<keyword evidence="10" id="KW-1185">Reference proteome</keyword>
<protein>
    <recommendedName>
        <fullName evidence="7">Receptor ligand binding region domain-containing protein</fullName>
    </recommendedName>
</protein>
<dbReference type="Gene3D" id="3.40.50.2300">
    <property type="match status" value="2"/>
</dbReference>
<evidence type="ECO:0000313" key="10">
    <source>
        <dbReference type="Proteomes" id="UP001162131"/>
    </source>
</evidence>
<feature type="transmembrane region" description="Helical" evidence="5">
    <location>
        <begin position="933"/>
        <end position="954"/>
    </location>
</feature>
<dbReference type="GO" id="GO:0016020">
    <property type="term" value="C:membrane"/>
    <property type="evidence" value="ECO:0007669"/>
    <property type="project" value="UniProtKB-SubCell"/>
</dbReference>
<evidence type="ECO:0000256" key="3">
    <source>
        <dbReference type="ARBA" id="ARBA00022989"/>
    </source>
</evidence>
<dbReference type="Pfam" id="PF01094">
    <property type="entry name" value="ANF_receptor"/>
    <property type="match status" value="1"/>
</dbReference>
<evidence type="ECO:0000313" key="8">
    <source>
        <dbReference type="EMBL" id="CAG9309790.1"/>
    </source>
</evidence>
<dbReference type="AlphaFoldDB" id="A0AAU9IK02"/>
<feature type="chain" id="PRO_5044713111" description="Receptor ligand binding region domain-containing protein" evidence="6">
    <location>
        <begin position="22"/>
        <end position="1146"/>
    </location>
</feature>
<evidence type="ECO:0000256" key="1">
    <source>
        <dbReference type="ARBA" id="ARBA00004370"/>
    </source>
</evidence>
<name>A0AAU9IK02_9CILI</name>
<organism evidence="8 10">
    <name type="scientific">Blepharisma stoltei</name>
    <dbReference type="NCBI Taxonomy" id="1481888"/>
    <lineage>
        <taxon>Eukaryota</taxon>
        <taxon>Sar</taxon>
        <taxon>Alveolata</taxon>
        <taxon>Ciliophora</taxon>
        <taxon>Postciliodesmatophora</taxon>
        <taxon>Heterotrichea</taxon>
        <taxon>Heterotrichida</taxon>
        <taxon>Blepharismidae</taxon>
        <taxon>Blepharisma</taxon>
    </lineage>
</organism>